<reference evidence="1 2" key="1">
    <citation type="submission" date="2020-08" db="EMBL/GenBank/DDBJ databases">
        <title>Sequencing the genomes of 1000 actinobacteria strains.</title>
        <authorList>
            <person name="Klenk H.-P."/>
        </authorList>
    </citation>
    <scope>NUCLEOTIDE SEQUENCE [LARGE SCALE GENOMIC DNA]</scope>
    <source>
        <strain evidence="1 2">DSM 103125</strain>
    </source>
</reference>
<evidence type="ECO:0000313" key="1">
    <source>
        <dbReference type="EMBL" id="MBB5479441.1"/>
    </source>
</evidence>
<organism evidence="1 2">
    <name type="scientific">Micromonospora parathelypteridis</name>
    <dbReference type="NCBI Taxonomy" id="1839617"/>
    <lineage>
        <taxon>Bacteria</taxon>
        <taxon>Bacillati</taxon>
        <taxon>Actinomycetota</taxon>
        <taxon>Actinomycetes</taxon>
        <taxon>Micromonosporales</taxon>
        <taxon>Micromonosporaceae</taxon>
        <taxon>Micromonospora</taxon>
    </lineage>
</organism>
<protein>
    <submittedName>
        <fullName evidence="1">Uncharacterized protein</fullName>
    </submittedName>
</protein>
<gene>
    <name evidence="1" type="ORF">HNR20_003946</name>
</gene>
<sequence>MASTSIDALELRMRARAARAGAVLTMSAILTAGLGFLASPASAQESGLTFYSGNFTTALANFPAPTGACTPLPPTADSHVGWSGFQDVFFYRTPDCSGQVTGAGTLLTYPAGRWTSFRAI</sequence>
<keyword evidence="2" id="KW-1185">Reference proteome</keyword>
<accession>A0A840W8S9</accession>
<name>A0A840W8S9_9ACTN</name>
<proteinExistence type="predicted"/>
<dbReference type="AlphaFoldDB" id="A0A840W8S9"/>
<comment type="caution">
    <text evidence="1">The sequence shown here is derived from an EMBL/GenBank/DDBJ whole genome shotgun (WGS) entry which is preliminary data.</text>
</comment>
<dbReference type="EMBL" id="JACHDP010000001">
    <property type="protein sequence ID" value="MBB5479441.1"/>
    <property type="molecule type" value="Genomic_DNA"/>
</dbReference>
<dbReference type="RefSeq" id="WP_221309862.1">
    <property type="nucleotide sequence ID" value="NZ_BMNF01000007.1"/>
</dbReference>
<evidence type="ECO:0000313" key="2">
    <source>
        <dbReference type="Proteomes" id="UP000586947"/>
    </source>
</evidence>
<dbReference type="Proteomes" id="UP000586947">
    <property type="component" value="Unassembled WGS sequence"/>
</dbReference>